<reference evidence="2" key="1">
    <citation type="submission" date="2015-02" db="EMBL/GenBank/DDBJ databases">
        <title>Characterization of two novel Thaumarchaeota isolated from the Northern Adriatic Sea.</title>
        <authorList>
            <person name="Bayer B."/>
            <person name="Vojvoda J."/>
            <person name="Offre P."/>
            <person name="Srivastava A."/>
            <person name="Elisabeth N."/>
            <person name="Garcia J.A.L."/>
            <person name="Schleper C."/>
            <person name="Herndl G.J."/>
        </authorList>
    </citation>
    <scope>NUCLEOTIDE SEQUENCE [LARGE SCALE GENOMIC DNA]</scope>
    <source>
        <strain evidence="2">D3C</strain>
    </source>
</reference>
<dbReference type="HOGENOM" id="CLU_788949_0_0_2"/>
<proteinExistence type="predicted"/>
<protein>
    <submittedName>
        <fullName evidence="1">Uncharacterized protein</fullName>
    </submittedName>
</protein>
<reference evidence="1 2" key="3">
    <citation type="journal article" date="2019" name="Int. J. Syst. Evol. Microbiol.">
        <title>Nitrosopumilus adriaticus sp. nov. and Nitrosopumilus piranensis sp. nov., two ammonia-oxidizing archaea from the Adriatic Sea and members of the class Nitrososphaeria.</title>
        <authorList>
            <person name="Bayer B."/>
            <person name="Vojvoda J."/>
            <person name="Reinthaler T."/>
            <person name="Reyes C."/>
            <person name="Pinto M."/>
            <person name="Herndl G.J."/>
        </authorList>
    </citation>
    <scope>NUCLEOTIDE SEQUENCE [LARGE SCALE GENOMIC DNA]</scope>
    <source>
        <strain evidence="1 2">D3C</strain>
    </source>
</reference>
<organism evidence="1 2">
    <name type="scientific">Nitrosopumilus piranensis</name>
    <dbReference type="NCBI Taxonomy" id="1582439"/>
    <lineage>
        <taxon>Archaea</taxon>
        <taxon>Nitrososphaerota</taxon>
        <taxon>Nitrososphaeria</taxon>
        <taxon>Nitrosopumilales</taxon>
        <taxon>Nitrosopumilaceae</taxon>
        <taxon>Nitrosopumilus</taxon>
    </lineage>
</organism>
<evidence type="ECO:0000313" key="2">
    <source>
        <dbReference type="Proteomes" id="UP000032027"/>
    </source>
</evidence>
<dbReference type="AlphaFoldDB" id="A0A0C5BUS6"/>
<dbReference type="KEGG" id="nid:NPIRD3C_0779"/>
<dbReference type="GeneID" id="41599945"/>
<dbReference type="OrthoDB" id="3044at2157"/>
<dbReference type="STRING" id="1582439.NPIRD3C_0779"/>
<gene>
    <name evidence="1" type="ORF">NPIRD3C_0779</name>
</gene>
<dbReference type="EMBL" id="CP010868">
    <property type="protein sequence ID" value="AJM91991.1"/>
    <property type="molecule type" value="Genomic_DNA"/>
</dbReference>
<sequence length="351" mass="39742">MNSLFLIIVGILVVGFFATFVFSTQSTPTSYADSIFESCYDDDECTIDMMYQLSQNNSTQTVLLTIDDLVDLYVDADFYCHPAAHHLGEFLYGYIGRNLEMASDISDYRCASGIMHGLVENTIQIENMLDGTPIESVDIRESCKTIGDALGDDAKKECIHGMGHSLIKIYDYDTTQALERCNEFDTWNEVYMCNGGLFMQNIAKYAENRQGDFDESDLYYPCNQIDGTKNAEAATLCHRYQANYFLIQTDYILQNAYSLCSGIEDQRYIGICYKGVAAHLTKDNFDVLDNTQLMCLSTPPQYQEQCVIGAIESLTRFVSDEKASEFCNRLDGDLQKTCQNRMNSLIDSRYD</sequence>
<evidence type="ECO:0000313" key="1">
    <source>
        <dbReference type="EMBL" id="AJM91991.1"/>
    </source>
</evidence>
<dbReference type="PATRIC" id="fig|1582439.9.peg.801"/>
<dbReference type="RefSeq" id="WP_148702914.1">
    <property type="nucleotide sequence ID" value="NZ_CP010868.1"/>
</dbReference>
<accession>A0A0C5BUS6</accession>
<keyword evidence="2" id="KW-1185">Reference proteome</keyword>
<dbReference type="Proteomes" id="UP000032027">
    <property type="component" value="Chromosome"/>
</dbReference>
<reference evidence="1 2" key="2">
    <citation type="journal article" date="2016" name="ISME J.">
        <title>Physiological and genomic characterization of two novel marine thaumarchaeal strains indicates niche differentiation.</title>
        <authorList>
            <person name="Bayer B."/>
            <person name="Vojvoda J."/>
            <person name="Offre P."/>
            <person name="Alves R.J."/>
            <person name="Elisabeth N.H."/>
            <person name="Garcia J.A."/>
            <person name="Volland J.M."/>
            <person name="Srivastava A."/>
            <person name="Schleper C."/>
            <person name="Herndl G.J."/>
        </authorList>
    </citation>
    <scope>NUCLEOTIDE SEQUENCE [LARGE SCALE GENOMIC DNA]</scope>
    <source>
        <strain evidence="1 2">D3C</strain>
    </source>
</reference>
<name>A0A0C5BUS6_9ARCH</name>